<evidence type="ECO:0000313" key="3">
    <source>
        <dbReference type="Proteomes" id="UP000182248"/>
    </source>
</evidence>
<organism evidence="2 3">
    <name type="scientific">Sinomicrobium oceani</name>
    <dbReference type="NCBI Taxonomy" id="1150368"/>
    <lineage>
        <taxon>Bacteria</taxon>
        <taxon>Pseudomonadati</taxon>
        <taxon>Bacteroidota</taxon>
        <taxon>Flavobacteriia</taxon>
        <taxon>Flavobacteriales</taxon>
        <taxon>Flavobacteriaceae</taxon>
        <taxon>Sinomicrobium</taxon>
    </lineage>
</organism>
<evidence type="ECO:0000313" key="2">
    <source>
        <dbReference type="EMBL" id="SFW71773.1"/>
    </source>
</evidence>
<dbReference type="EMBL" id="FPJE01000026">
    <property type="protein sequence ID" value="SFW71773.1"/>
    <property type="molecule type" value="Genomic_DNA"/>
</dbReference>
<dbReference type="InterPro" id="IPR011989">
    <property type="entry name" value="ARM-like"/>
</dbReference>
<evidence type="ECO:0000256" key="1">
    <source>
        <dbReference type="SAM" id="SignalP"/>
    </source>
</evidence>
<dbReference type="Proteomes" id="UP000182248">
    <property type="component" value="Unassembled WGS sequence"/>
</dbReference>
<sequence>MKNKVLALVLSGLFTGISAAQHYIDPEISSGSSFAIIVDPDTFEAAKNEILAYKHSVESDGLGTYVIYDNWRKPDDIRKVLKNLYEHKQHPLEGAVFMGDIPIPMIRGAQQLTSTFKMPEKVRWEASSVASDRFYDDFDLEFEYLKQDEDTTRTRYHYYNLASGSPHYISMDIYSARMLPPVSGDRGSAVEQLKAYLQKLVRIREEKNPLNDMIVSTGHGYNSDAMSAWGGEVMALRTSFPELLLPENSLKFLNYRNAVFMKEALLTELRRDDLDLAFMTGHGTVDAQFINGYPDVSNPQPSMENVGRYIRSKMNNARDSGKDLEATKQRYQEWLGLNGKWFADAFEASRTVEDSVFNAALDIHSTDLKQVNARVAYLNSCLTGSFHKGDYLAGYYPFSQGKNVVAIANTIGVLQDLWGTELLGILHRGVRVGHLLKKTAYLETHILGDPTFHFAAEESDKYNTLFGARKTTEDTWQKLLEIQDADLQAYALTELWNKQEEEKLSEKLSDLFRTSPYEAVRTQAYFLLRRYNNGNFRQVLKLALRDNHEYIRRKAIYDVIELGATEYIGDIIDNYIYGRHLKRIRHKINWSFQCLDKEVLLKELHTKLYDNTAVYNGKELYDSAVTRITAEKKKTEELIALLGNPDTPRKELNYTLRNLRAYRYHEVIPAVIKIVKNEKMPQETRLSALEALSWYGWSYTRNDILQLCETLVKGKEAAEIKKRAQKTLQTIKDASRRPF</sequence>
<proteinExistence type="predicted"/>
<dbReference type="Gene3D" id="1.25.10.10">
    <property type="entry name" value="Leucine-rich Repeat Variant"/>
    <property type="match status" value="1"/>
</dbReference>
<dbReference type="RefSeq" id="WP_083564986.1">
    <property type="nucleotide sequence ID" value="NZ_FPJE01000026.1"/>
</dbReference>
<dbReference type="InterPro" id="IPR016024">
    <property type="entry name" value="ARM-type_fold"/>
</dbReference>
<dbReference type="STRING" id="1150368.SAMN02927921_03598"/>
<gene>
    <name evidence="2" type="ORF">SAMN02927921_03598</name>
</gene>
<dbReference type="AlphaFoldDB" id="A0A1K1RIB2"/>
<feature type="chain" id="PRO_5012634163" description="HEAT repeat-containing protein" evidence="1">
    <location>
        <begin position="21"/>
        <end position="739"/>
    </location>
</feature>
<dbReference type="OrthoDB" id="619585at2"/>
<name>A0A1K1RIB2_9FLAO</name>
<evidence type="ECO:0008006" key="4">
    <source>
        <dbReference type="Google" id="ProtNLM"/>
    </source>
</evidence>
<dbReference type="SUPFAM" id="SSF48371">
    <property type="entry name" value="ARM repeat"/>
    <property type="match status" value="1"/>
</dbReference>
<protein>
    <recommendedName>
        <fullName evidence="4">HEAT repeat-containing protein</fullName>
    </recommendedName>
</protein>
<keyword evidence="3" id="KW-1185">Reference proteome</keyword>
<feature type="signal peptide" evidence="1">
    <location>
        <begin position="1"/>
        <end position="20"/>
    </location>
</feature>
<accession>A0A1K1RIB2</accession>
<keyword evidence="1" id="KW-0732">Signal</keyword>
<reference evidence="2 3" key="1">
    <citation type="submission" date="2016-11" db="EMBL/GenBank/DDBJ databases">
        <authorList>
            <person name="Jaros S."/>
            <person name="Januszkiewicz K."/>
            <person name="Wedrychowicz H."/>
        </authorList>
    </citation>
    <scope>NUCLEOTIDE SEQUENCE [LARGE SCALE GENOMIC DNA]</scope>
    <source>
        <strain evidence="2 3">CGMCC 1.12145</strain>
    </source>
</reference>